<dbReference type="Pfam" id="PF22754">
    <property type="entry name" value="bHLH-TF_ACT-like_plant"/>
    <property type="match status" value="1"/>
</dbReference>
<accession>A0AAQ3KMM5</accession>
<dbReference type="EMBL" id="CP136895">
    <property type="protein sequence ID" value="WOL10865.1"/>
    <property type="molecule type" value="Genomic_DNA"/>
</dbReference>
<dbReference type="Proteomes" id="UP001327560">
    <property type="component" value="Chromosome 6"/>
</dbReference>
<dbReference type="Pfam" id="PF00010">
    <property type="entry name" value="HLH"/>
    <property type="match status" value="1"/>
</dbReference>
<dbReference type="SMART" id="SM00353">
    <property type="entry name" value="HLH"/>
    <property type="match status" value="1"/>
</dbReference>
<reference evidence="9 10" key="1">
    <citation type="submission" date="2023-10" db="EMBL/GenBank/DDBJ databases">
        <title>Chromosome-scale genome assembly provides insights into flower coloration mechanisms of Canna indica.</title>
        <authorList>
            <person name="Li C."/>
        </authorList>
    </citation>
    <scope>NUCLEOTIDE SEQUENCE [LARGE SCALE GENOMIC DNA]</scope>
    <source>
        <tissue evidence="9">Flower</tissue>
    </source>
</reference>
<dbReference type="CDD" id="cd11449">
    <property type="entry name" value="bHLH_AtAIB_like"/>
    <property type="match status" value="1"/>
</dbReference>
<keyword evidence="4 6" id="KW-0804">Transcription</keyword>
<comment type="subcellular location">
    <subcellularLocation>
        <location evidence="1 6">Nucleus</location>
    </subcellularLocation>
</comment>
<organism evidence="9 10">
    <name type="scientific">Canna indica</name>
    <name type="common">Indian-shot</name>
    <dbReference type="NCBI Taxonomy" id="4628"/>
    <lineage>
        <taxon>Eukaryota</taxon>
        <taxon>Viridiplantae</taxon>
        <taxon>Streptophyta</taxon>
        <taxon>Embryophyta</taxon>
        <taxon>Tracheophyta</taxon>
        <taxon>Spermatophyta</taxon>
        <taxon>Magnoliopsida</taxon>
        <taxon>Liliopsida</taxon>
        <taxon>Zingiberales</taxon>
        <taxon>Cannaceae</taxon>
        <taxon>Canna</taxon>
    </lineage>
</organism>
<dbReference type="GO" id="GO:0003700">
    <property type="term" value="F:DNA-binding transcription factor activity"/>
    <property type="evidence" value="ECO:0007669"/>
    <property type="project" value="InterPro"/>
</dbReference>
<sequence>MGMGSFWSDEDRKMAVAVLGRWAFDYLNARNETSSDGHLTAIGGADEDLQTKLQDLVEETATWAYAIFWQISRSDSGELVLGWGDGHCRELGDGDDGGCIDWSHPLDSAQQKMRKRVLERLHALSGGSDDENYALRLDRITDAEMYFLASMYFSFPKGEDAPGRALASGKHVWISEAGLVSPVCTTVRACLARSAGFRTIVFVPFDSGVLELGSMDPLTENFEALRKIKSLFGRDHNKAAVAVGEKIDENNGPVSAPRFLGGDHVAEYPRIFGNDLNLGHVQLNERAASIMKAEKRPSEMIAKHSDYHGRNLLANGVKVLQWSPNHLVNSPPEKLGSCIPFVRHINGDVRDDERNPFQPQRQNSNQRQPPQSFQHPQSPPSGQVNFGIGGVNPASAGALVSHLGTLDSELSDAEAPCQEDKPRTTTEERRPRKRGRKPANGREEPLNHVEAERQRREKLNQRFYALRAVVPNISKMDKASLLGDAISYITELQKKLKEMEAKREMWGDPSLMDYKRRAVFPEIDVEATEEEVIVRVCCPLERHPIYKVIQALRDSQINVVDSNVAASKDSVLHTFVVKSPAEQLAKEKLIAALTTYETTPSAPSSSYFSNNLL</sequence>
<dbReference type="InterPro" id="IPR036638">
    <property type="entry name" value="HLH_DNA-bd_sf"/>
</dbReference>
<dbReference type="InterPro" id="IPR054502">
    <property type="entry name" value="bHLH-TF_ACT-like_plant"/>
</dbReference>
<keyword evidence="10" id="KW-1185">Reference proteome</keyword>
<dbReference type="PROSITE" id="PS50888">
    <property type="entry name" value="BHLH"/>
    <property type="match status" value="1"/>
</dbReference>
<gene>
    <name evidence="9" type="ORF">Cni_G19624</name>
</gene>
<feature type="compositionally biased region" description="Basic and acidic residues" evidence="7">
    <location>
        <begin position="440"/>
        <end position="454"/>
    </location>
</feature>
<feature type="compositionally biased region" description="Basic and acidic residues" evidence="7">
    <location>
        <begin position="418"/>
        <end position="430"/>
    </location>
</feature>
<keyword evidence="3 6" id="KW-0805">Transcription regulation</keyword>
<evidence type="ECO:0000256" key="4">
    <source>
        <dbReference type="ARBA" id="ARBA00023163"/>
    </source>
</evidence>
<dbReference type="InterPro" id="IPR025610">
    <property type="entry name" value="MYC/MYB_N"/>
</dbReference>
<dbReference type="GO" id="GO:0046983">
    <property type="term" value="F:protein dimerization activity"/>
    <property type="evidence" value="ECO:0007669"/>
    <property type="project" value="InterPro"/>
</dbReference>
<dbReference type="PANTHER" id="PTHR11514">
    <property type="entry name" value="MYC"/>
    <property type="match status" value="1"/>
</dbReference>
<evidence type="ECO:0000256" key="2">
    <source>
        <dbReference type="ARBA" id="ARBA00005510"/>
    </source>
</evidence>
<dbReference type="GO" id="GO:0005634">
    <property type="term" value="C:nucleus"/>
    <property type="evidence" value="ECO:0007669"/>
    <property type="project" value="UniProtKB-SubCell"/>
</dbReference>
<dbReference type="InterPro" id="IPR011598">
    <property type="entry name" value="bHLH_dom"/>
</dbReference>
<evidence type="ECO:0000313" key="10">
    <source>
        <dbReference type="Proteomes" id="UP001327560"/>
    </source>
</evidence>
<evidence type="ECO:0000256" key="7">
    <source>
        <dbReference type="SAM" id="MobiDB-lite"/>
    </source>
</evidence>
<protein>
    <recommendedName>
        <fullName evidence="6">Transcription factor</fullName>
        <shortName evidence="6">bHLH transcription factor</shortName>
    </recommendedName>
    <alternativeName>
        <fullName evidence="6">Basic helix-loop-helix protein</fullName>
    </alternativeName>
</protein>
<dbReference type="FunFam" id="4.10.280.10:FF:000078">
    <property type="entry name" value="Transcription factor bHLH13"/>
    <property type="match status" value="1"/>
</dbReference>
<feature type="region of interest" description="Disordered" evidence="7">
    <location>
        <begin position="410"/>
        <end position="454"/>
    </location>
</feature>
<dbReference type="Gene3D" id="4.10.280.10">
    <property type="entry name" value="Helix-loop-helix DNA-binding domain"/>
    <property type="match status" value="1"/>
</dbReference>
<evidence type="ECO:0000256" key="3">
    <source>
        <dbReference type="ARBA" id="ARBA00023015"/>
    </source>
</evidence>
<comment type="similarity">
    <text evidence="2">Belongs to the bHLH protein family.</text>
</comment>
<evidence type="ECO:0000313" key="9">
    <source>
        <dbReference type="EMBL" id="WOL10865.1"/>
    </source>
</evidence>
<feature type="domain" description="BHLH" evidence="8">
    <location>
        <begin position="443"/>
        <end position="492"/>
    </location>
</feature>
<dbReference type="PANTHER" id="PTHR11514:SF139">
    <property type="entry name" value="TRANSCRIPTION FACTOR"/>
    <property type="match status" value="1"/>
</dbReference>
<evidence type="ECO:0000256" key="6">
    <source>
        <dbReference type="RuleBase" id="RU369104"/>
    </source>
</evidence>
<dbReference type="Pfam" id="PF14215">
    <property type="entry name" value="bHLH-MYC_N"/>
    <property type="match status" value="1"/>
</dbReference>
<keyword evidence="5 6" id="KW-0539">Nucleus</keyword>
<dbReference type="AlphaFoldDB" id="A0AAQ3KMM5"/>
<feature type="compositionally biased region" description="Low complexity" evidence="7">
    <location>
        <begin position="356"/>
        <end position="383"/>
    </location>
</feature>
<dbReference type="SUPFAM" id="SSF47459">
    <property type="entry name" value="HLH, helix-loop-helix DNA-binding domain"/>
    <property type="match status" value="1"/>
</dbReference>
<name>A0AAQ3KMM5_9LILI</name>
<dbReference type="InterPro" id="IPR045084">
    <property type="entry name" value="AIB/MYC-like"/>
</dbReference>
<evidence type="ECO:0000256" key="1">
    <source>
        <dbReference type="ARBA" id="ARBA00004123"/>
    </source>
</evidence>
<evidence type="ECO:0000256" key="5">
    <source>
        <dbReference type="ARBA" id="ARBA00023242"/>
    </source>
</evidence>
<dbReference type="GO" id="GO:0000976">
    <property type="term" value="F:transcription cis-regulatory region binding"/>
    <property type="evidence" value="ECO:0007669"/>
    <property type="project" value="TreeGrafter"/>
</dbReference>
<feature type="region of interest" description="Disordered" evidence="7">
    <location>
        <begin position="349"/>
        <end position="390"/>
    </location>
</feature>
<evidence type="ECO:0000259" key="8">
    <source>
        <dbReference type="PROSITE" id="PS50888"/>
    </source>
</evidence>
<proteinExistence type="inferred from homology"/>